<dbReference type="GO" id="GO:0004340">
    <property type="term" value="F:glucokinase activity"/>
    <property type="evidence" value="ECO:0007669"/>
    <property type="project" value="UniProtKB-EC"/>
</dbReference>
<dbReference type="Pfam" id="PF00480">
    <property type="entry name" value="ROK"/>
    <property type="match status" value="1"/>
</dbReference>
<evidence type="ECO:0000313" key="3">
    <source>
        <dbReference type="Proteomes" id="UP000029072"/>
    </source>
</evidence>
<dbReference type="InterPro" id="IPR036388">
    <property type="entry name" value="WH-like_DNA-bd_sf"/>
</dbReference>
<dbReference type="eggNOG" id="COG1940">
    <property type="taxonomic scope" value="Bacteria"/>
</dbReference>
<dbReference type="InterPro" id="IPR043129">
    <property type="entry name" value="ATPase_NBD"/>
</dbReference>
<gene>
    <name evidence="2" type="ORF">BCAL_0693</name>
</gene>
<reference evidence="2 3" key="1">
    <citation type="submission" date="2014-03" db="EMBL/GenBank/DDBJ databases">
        <title>Genomics of Bifidobacteria.</title>
        <authorList>
            <person name="Ventura M."/>
            <person name="Milani C."/>
            <person name="Lugli G.A."/>
        </authorList>
    </citation>
    <scope>NUCLEOTIDE SEQUENCE [LARGE SCALE GENOMIC DNA]</scope>
    <source>
        <strain evidence="2 3">DSM 23973</strain>
    </source>
</reference>
<keyword evidence="2" id="KW-0808">Transferase</keyword>
<dbReference type="AlphaFoldDB" id="A0A087A9I7"/>
<sequence length="399" mass="42748">MTDDYDSDMTVFKEGGIMADQAYTGSLPLRSPGRTTKASPSDVRRLNRSLIFNLLFPASRYSRAQLGRMTGLSRVAVSDVVAGMLDEGLIRENGHVSPVTGKGKRAMLLSVDTTRLRIISIDLAQPHLVQGALTDLLGNPLQHMESALGPDVRVDADTIVQLVDQLTADLDMGSLVGIGVAVPGVVRGGVVSESTALGWRDVDLKTVLETRFTVPVTIANNVMCTMLTERFFGQAGPNLVFVKIGHGIGSATLINDVPVIGEQHAGGEIGHISPDPEHGPLCPCGKRGCMERVISAGVLRERMIGADETKRTAIIREAGEYFASAMAMPVGLLDISDVCVYGPADVVNDTFLEAAQRRLDAMTLSKFHDRAVIRRCQCGAEATLRGAAVVVVLHHLEEE</sequence>
<dbReference type="SUPFAM" id="SSF53067">
    <property type="entry name" value="Actin-like ATPase domain"/>
    <property type="match status" value="1"/>
</dbReference>
<dbReference type="EC" id="2.7.1.2" evidence="2"/>
<dbReference type="InterPro" id="IPR000600">
    <property type="entry name" value="ROK"/>
</dbReference>
<dbReference type="PANTHER" id="PTHR18964">
    <property type="entry name" value="ROK (REPRESSOR, ORF, KINASE) FAMILY"/>
    <property type="match status" value="1"/>
</dbReference>
<dbReference type="Gene3D" id="3.30.420.40">
    <property type="match status" value="2"/>
</dbReference>
<dbReference type="Gene3D" id="1.10.10.10">
    <property type="entry name" value="Winged helix-like DNA-binding domain superfamily/Winged helix DNA-binding domain"/>
    <property type="match status" value="1"/>
</dbReference>
<evidence type="ECO:0000256" key="1">
    <source>
        <dbReference type="ARBA" id="ARBA00006479"/>
    </source>
</evidence>
<dbReference type="STRING" id="1437609.BCAL_0693"/>
<organism evidence="2 3">
    <name type="scientific">Bifidobacterium callitrichos DSM 23973</name>
    <dbReference type="NCBI Taxonomy" id="1437609"/>
    <lineage>
        <taxon>Bacteria</taxon>
        <taxon>Bacillati</taxon>
        <taxon>Actinomycetota</taxon>
        <taxon>Actinomycetes</taxon>
        <taxon>Bifidobacteriales</taxon>
        <taxon>Bifidobacteriaceae</taxon>
        <taxon>Bifidobacterium</taxon>
    </lineage>
</organism>
<dbReference type="InterPro" id="IPR036390">
    <property type="entry name" value="WH_DNA-bd_sf"/>
</dbReference>
<proteinExistence type="inferred from homology"/>
<accession>A0A087A9I7</accession>
<dbReference type="Proteomes" id="UP000029072">
    <property type="component" value="Unassembled WGS sequence"/>
</dbReference>
<dbReference type="PANTHER" id="PTHR18964:SF149">
    <property type="entry name" value="BIFUNCTIONAL UDP-N-ACETYLGLUCOSAMINE 2-EPIMERASE_N-ACETYLMANNOSAMINE KINASE"/>
    <property type="match status" value="1"/>
</dbReference>
<evidence type="ECO:0000313" key="2">
    <source>
        <dbReference type="EMBL" id="KFI55437.1"/>
    </source>
</evidence>
<dbReference type="SUPFAM" id="SSF46785">
    <property type="entry name" value="Winged helix' DNA-binding domain"/>
    <property type="match status" value="1"/>
</dbReference>
<name>A0A087A9I7_9BIFI</name>
<comment type="caution">
    <text evidence="2">The sequence shown here is derived from an EMBL/GenBank/DDBJ whole genome shotgun (WGS) entry which is preliminary data.</text>
</comment>
<comment type="similarity">
    <text evidence="1">Belongs to the ROK (NagC/XylR) family.</text>
</comment>
<dbReference type="EMBL" id="JGYS01000005">
    <property type="protein sequence ID" value="KFI55437.1"/>
    <property type="molecule type" value="Genomic_DNA"/>
</dbReference>
<protein>
    <submittedName>
        <fullName evidence="2">Xylose repressor</fullName>
        <ecNumber evidence="2">2.7.1.2</ecNumber>
    </submittedName>
</protein>